<gene>
    <name evidence="10" type="ORF">FSP39_006690</name>
</gene>
<dbReference type="InterPro" id="IPR002305">
    <property type="entry name" value="aa-tRNA-synth_Ic"/>
</dbReference>
<dbReference type="GO" id="GO:0006437">
    <property type="term" value="P:tyrosyl-tRNA aminoacylation"/>
    <property type="evidence" value="ECO:0007669"/>
    <property type="project" value="InterPro"/>
</dbReference>
<keyword evidence="3 9" id="KW-0547">Nucleotide-binding</keyword>
<dbReference type="FunFam" id="3.40.50.620:FF:000107">
    <property type="entry name" value="Tyrosine--tRNA ligase"/>
    <property type="match status" value="1"/>
</dbReference>
<dbReference type="Pfam" id="PF00579">
    <property type="entry name" value="tRNA-synt_1b"/>
    <property type="match status" value="1"/>
</dbReference>
<organism evidence="10 11">
    <name type="scientific">Pinctada imbricata</name>
    <name type="common">Atlantic pearl-oyster</name>
    <name type="synonym">Pinctada martensii</name>
    <dbReference type="NCBI Taxonomy" id="66713"/>
    <lineage>
        <taxon>Eukaryota</taxon>
        <taxon>Metazoa</taxon>
        <taxon>Spiralia</taxon>
        <taxon>Lophotrochozoa</taxon>
        <taxon>Mollusca</taxon>
        <taxon>Bivalvia</taxon>
        <taxon>Autobranchia</taxon>
        <taxon>Pteriomorphia</taxon>
        <taxon>Pterioida</taxon>
        <taxon>Pterioidea</taxon>
        <taxon>Pteriidae</taxon>
        <taxon>Pinctada</taxon>
    </lineage>
</organism>
<evidence type="ECO:0000256" key="9">
    <source>
        <dbReference type="RuleBase" id="RU361234"/>
    </source>
</evidence>
<evidence type="ECO:0000256" key="5">
    <source>
        <dbReference type="ARBA" id="ARBA00022917"/>
    </source>
</evidence>
<name>A0AA88XPF6_PINIB</name>
<dbReference type="Gene3D" id="3.40.50.620">
    <property type="entry name" value="HUPs"/>
    <property type="match status" value="1"/>
</dbReference>
<sequence>MMFSKLKLRQCQRMLVFIRRSNTSYTSRNILKLIDRGVLKDVTNSVSIPELSNRLQGPMTVYSGFDPTADSLHIGNLLVIIALLHCQRGGHKPICLLGGATAMIGDPSGKSEERKRLETGVVESNLKSITESVQRIFHNHQKYMWNSEKPLQDLLILNNMDWYGNKTLIEFLSIVGRHFRMSDMLAKESVKSRLASMEGMNFTEFTYQMFQAYDWLHLLLQHNCELQIGGNDQTGNMRAGHELIRKVKSDKAWGLTVPLLTDPGGEKFGKSAGYAGYAVWLNADKTSPYELYQISPSSGYADGVAIFNQGGVYINQQRVTDPDYVLLQGQHILPNNLTLIRIGQYETVILTYIYIDSTI</sequence>
<dbReference type="InterPro" id="IPR001412">
    <property type="entry name" value="aa-tRNA-synth_I_CS"/>
</dbReference>
<dbReference type="GO" id="GO:0004831">
    <property type="term" value="F:tyrosine-tRNA ligase activity"/>
    <property type="evidence" value="ECO:0007669"/>
    <property type="project" value="UniProtKB-EC"/>
</dbReference>
<keyword evidence="6 9" id="KW-0030">Aminoacyl-tRNA synthetase</keyword>
<evidence type="ECO:0000313" key="11">
    <source>
        <dbReference type="Proteomes" id="UP001186944"/>
    </source>
</evidence>
<evidence type="ECO:0000256" key="8">
    <source>
        <dbReference type="ARBA" id="ARBA00048248"/>
    </source>
</evidence>
<dbReference type="InterPro" id="IPR002307">
    <property type="entry name" value="Tyr-tRNA-ligase"/>
</dbReference>
<keyword evidence="5 9" id="KW-0648">Protein biosynthesis</keyword>
<proteinExistence type="inferred from homology"/>
<dbReference type="GO" id="GO:0005829">
    <property type="term" value="C:cytosol"/>
    <property type="evidence" value="ECO:0007669"/>
    <property type="project" value="TreeGrafter"/>
</dbReference>
<dbReference type="NCBIfam" id="TIGR00234">
    <property type="entry name" value="tyrS"/>
    <property type="match status" value="1"/>
</dbReference>
<dbReference type="EC" id="6.1.1.1" evidence="1 9"/>
<dbReference type="PROSITE" id="PS00178">
    <property type="entry name" value="AA_TRNA_LIGASE_I"/>
    <property type="match status" value="1"/>
</dbReference>
<dbReference type="AlphaFoldDB" id="A0AA88XPF6"/>
<evidence type="ECO:0000256" key="1">
    <source>
        <dbReference type="ARBA" id="ARBA00013160"/>
    </source>
</evidence>
<evidence type="ECO:0000256" key="3">
    <source>
        <dbReference type="ARBA" id="ARBA00022741"/>
    </source>
</evidence>
<keyword evidence="2 9" id="KW-0436">Ligase</keyword>
<keyword evidence="11" id="KW-1185">Reference proteome</keyword>
<dbReference type="GO" id="GO:0005739">
    <property type="term" value="C:mitochondrion"/>
    <property type="evidence" value="ECO:0007669"/>
    <property type="project" value="TreeGrafter"/>
</dbReference>
<dbReference type="SUPFAM" id="SSF52374">
    <property type="entry name" value="Nucleotidylyl transferase"/>
    <property type="match status" value="1"/>
</dbReference>
<comment type="catalytic activity">
    <reaction evidence="8 9">
        <text>tRNA(Tyr) + L-tyrosine + ATP = L-tyrosyl-tRNA(Tyr) + AMP + diphosphate + H(+)</text>
        <dbReference type="Rhea" id="RHEA:10220"/>
        <dbReference type="Rhea" id="RHEA-COMP:9706"/>
        <dbReference type="Rhea" id="RHEA-COMP:9707"/>
        <dbReference type="ChEBI" id="CHEBI:15378"/>
        <dbReference type="ChEBI" id="CHEBI:30616"/>
        <dbReference type="ChEBI" id="CHEBI:33019"/>
        <dbReference type="ChEBI" id="CHEBI:58315"/>
        <dbReference type="ChEBI" id="CHEBI:78442"/>
        <dbReference type="ChEBI" id="CHEBI:78536"/>
        <dbReference type="ChEBI" id="CHEBI:456215"/>
        <dbReference type="EC" id="6.1.1.1"/>
    </reaction>
</comment>
<dbReference type="Gene3D" id="3.10.290.10">
    <property type="entry name" value="RNA-binding S4 domain"/>
    <property type="match status" value="1"/>
</dbReference>
<dbReference type="PANTHER" id="PTHR11766:SF0">
    <property type="entry name" value="TYROSINE--TRNA LIGASE, MITOCHONDRIAL"/>
    <property type="match status" value="1"/>
</dbReference>
<dbReference type="InterPro" id="IPR014729">
    <property type="entry name" value="Rossmann-like_a/b/a_fold"/>
</dbReference>
<evidence type="ECO:0000313" key="10">
    <source>
        <dbReference type="EMBL" id="KAK3089807.1"/>
    </source>
</evidence>
<evidence type="ECO:0000256" key="4">
    <source>
        <dbReference type="ARBA" id="ARBA00022840"/>
    </source>
</evidence>
<dbReference type="Gene3D" id="1.10.240.10">
    <property type="entry name" value="Tyrosyl-Transfer RNA Synthetase"/>
    <property type="match status" value="1"/>
</dbReference>
<dbReference type="EMBL" id="VSWD01000010">
    <property type="protein sequence ID" value="KAK3089807.1"/>
    <property type="molecule type" value="Genomic_DNA"/>
</dbReference>
<dbReference type="Proteomes" id="UP001186944">
    <property type="component" value="Unassembled WGS sequence"/>
</dbReference>
<evidence type="ECO:0000256" key="7">
    <source>
        <dbReference type="ARBA" id="ARBA00033323"/>
    </source>
</evidence>
<evidence type="ECO:0000256" key="2">
    <source>
        <dbReference type="ARBA" id="ARBA00022598"/>
    </source>
</evidence>
<accession>A0AA88XPF6</accession>
<reference evidence="10" key="1">
    <citation type="submission" date="2019-08" db="EMBL/GenBank/DDBJ databases">
        <title>The improved chromosome-level genome for the pearl oyster Pinctada fucata martensii using PacBio sequencing and Hi-C.</title>
        <authorList>
            <person name="Zheng Z."/>
        </authorList>
    </citation>
    <scope>NUCLEOTIDE SEQUENCE</scope>
    <source>
        <strain evidence="10">ZZ-2019</strain>
        <tissue evidence="10">Adductor muscle</tissue>
    </source>
</reference>
<dbReference type="GO" id="GO:0005524">
    <property type="term" value="F:ATP binding"/>
    <property type="evidence" value="ECO:0007669"/>
    <property type="project" value="UniProtKB-KW"/>
</dbReference>
<evidence type="ECO:0000256" key="6">
    <source>
        <dbReference type="ARBA" id="ARBA00023146"/>
    </source>
</evidence>
<dbReference type="InterPro" id="IPR036986">
    <property type="entry name" value="S4_RNA-bd_sf"/>
</dbReference>
<comment type="caution">
    <text evidence="10">The sequence shown here is derived from an EMBL/GenBank/DDBJ whole genome shotgun (WGS) entry which is preliminary data.</text>
</comment>
<dbReference type="SUPFAM" id="SSF55174">
    <property type="entry name" value="Alpha-L RNA-binding motif"/>
    <property type="match status" value="1"/>
</dbReference>
<dbReference type="PRINTS" id="PR01040">
    <property type="entry name" value="TRNASYNTHTYR"/>
</dbReference>
<keyword evidence="4 9" id="KW-0067">ATP-binding</keyword>
<protein>
    <recommendedName>
        <fullName evidence="1 9">Tyrosine--tRNA ligase</fullName>
        <ecNumber evidence="1 9">6.1.1.1</ecNumber>
    </recommendedName>
    <alternativeName>
        <fullName evidence="7 9">Tyrosyl-tRNA synthetase</fullName>
    </alternativeName>
</protein>
<dbReference type="GO" id="GO:0003723">
    <property type="term" value="F:RNA binding"/>
    <property type="evidence" value="ECO:0007669"/>
    <property type="project" value="InterPro"/>
</dbReference>
<dbReference type="PANTHER" id="PTHR11766">
    <property type="entry name" value="TYROSYL-TRNA SYNTHETASE"/>
    <property type="match status" value="1"/>
</dbReference>
<dbReference type="InterPro" id="IPR024088">
    <property type="entry name" value="Tyr-tRNA-ligase_bac-type"/>
</dbReference>
<comment type="similarity">
    <text evidence="9">Belongs to the class-I aminoacyl-tRNA synthetase family.</text>
</comment>
<dbReference type="CDD" id="cd00805">
    <property type="entry name" value="TyrRS_core"/>
    <property type="match status" value="1"/>
</dbReference>